<feature type="domain" description="Toxin VasX N-terminal region" evidence="3">
    <location>
        <begin position="35"/>
        <end position="168"/>
    </location>
</feature>
<sequence length="1079" mass="119031">MTTDNQQQVISLDQADQSAQQGFDQESLDSPVAGCPARDDEICIVPARYALAEFQAEDPCIAPVCTPQSHPMALRQLRPGYLYLWQSDEGLRRFAVANDGLLQEQDLASTATLPAQGALAGLVLPKVAEVWLAYTEIPLPVETCQLLAESQALRAERMRRISLPAVARELEIQHCPALERAEQLVAELMPGVQEMLKAHEYRTQGDSHRQDIDALGQRMMENPTPERVQAYVSSVSWLHELEQSAANSPEQGKYPPGYWSSMPWQVAQVQGWIRQANADAGGLYAVLVAVDDTLGMLRDFNHEQGKVSEIEAEWGEANGHKGLMAGFINSLRSEDGAELAGLINYRYRDHEIQLTREQGEQLLEAQHRLKPIIDRETELNRYGQSGTETARGIIQAQQEEILAPIRSFIPADLHGHVRGVVMNYSAAKARNMTGDRAGAQVAERVRLDDMERWTTQVAEPHRAWVASRRQPLFNDTGLVLGLHQQGSWFVDYSQASHCDWLSELALNTLSELCTAGPGVMIATDLLRNPTPDRPLSLLASAFTPELADFVAGSKRLTEIEAVLTADNAELAGKLLERLAGLDKLNWLQGLGGPDGNDWGRAVGRLGAAFVELEAAHLKGAAALPLAIQYFPKQLLSLMLVLKVSADMALEALRAGYRLSGPLGQAVWDWASEAARKLRLGLAARLARVEAVNAYGGALSLVALLLHGVNLVILKDQGTWREHDDVRQMEYLSTALNTAAALSAVILNVANTREMLEISVRRARLPLVTMLGFVTGTFAMLAGVADLRQLSAEQKKEHSDWGADEWGRLLRFSGQTALATTYGALGGYATYMFLSGRWDSFRATTWFTRGIGFVGWGVLLVEVLYFVWRRHTHRTDMQRFLEQCCWGTQRRWTDSPDDQRQEFQALIDMLFMPQLGVQTMVTSRQIGNSGNRHTLGSRIDSLTLLLPGAVPDTTRLGIKLAAVTPGGVPEDITDSWVNSVTCEWLPIQQGMGLKLSGSLADLAESQHLEVRVLYHSPLAMLTGTLDERNPVVGGRMGMRYLVRGGRIIEHASTDGPLPSDQLPIRQALSFDANLQLRTES</sequence>
<evidence type="ECO:0000313" key="5">
    <source>
        <dbReference type="Proteomes" id="UP000243488"/>
    </source>
</evidence>
<keyword evidence="2" id="KW-0472">Membrane</keyword>
<dbReference type="InterPro" id="IPR046864">
    <property type="entry name" value="VasX_N"/>
</dbReference>
<reference evidence="4 5" key="1">
    <citation type="submission" date="2017-03" db="EMBL/GenBank/DDBJ databases">
        <title>Complete genome sequence of the novel DNRA strain Pseudomonas sp. S-6-2 isolated from Chinese polluted river sediment. Journal of Biotechnology.</title>
        <authorList>
            <person name="Li J."/>
            <person name="Xiang F."/>
            <person name="Wang L."/>
            <person name="Xi L."/>
            <person name="Liu J."/>
        </authorList>
    </citation>
    <scope>NUCLEOTIDE SEQUENCE [LARGE SCALE GENOMIC DNA]</scope>
    <source>
        <strain evidence="4 5">S-6-2</strain>
    </source>
</reference>
<dbReference type="STRING" id="1931241.BVH74_05570"/>
<keyword evidence="2" id="KW-0812">Transmembrane</keyword>
<dbReference type="InterPro" id="IPR004838">
    <property type="entry name" value="NHTrfase_class1_PyrdxlP-BS"/>
</dbReference>
<gene>
    <name evidence="4" type="ORF">BVH74_05570</name>
</gene>
<keyword evidence="5" id="KW-1185">Reference proteome</keyword>
<evidence type="ECO:0000256" key="2">
    <source>
        <dbReference type="SAM" id="Phobius"/>
    </source>
</evidence>
<keyword evidence="2" id="KW-1133">Transmembrane helix</keyword>
<dbReference type="Pfam" id="PF20249">
    <property type="entry name" value="VasX_N"/>
    <property type="match status" value="1"/>
</dbReference>
<dbReference type="KEGG" id="ppha:BVH74_05570"/>
<feature type="transmembrane region" description="Helical" evidence="2">
    <location>
        <begin position="693"/>
        <end position="712"/>
    </location>
</feature>
<protein>
    <recommendedName>
        <fullName evidence="3">Toxin VasX N-terminal region domain-containing protein</fullName>
    </recommendedName>
</protein>
<accession>A0A1V0B399</accession>
<dbReference type="AlphaFoldDB" id="A0A1V0B399"/>
<feature type="region of interest" description="Disordered" evidence="1">
    <location>
        <begin position="1"/>
        <end position="33"/>
    </location>
</feature>
<evidence type="ECO:0000259" key="3">
    <source>
        <dbReference type="Pfam" id="PF20249"/>
    </source>
</evidence>
<feature type="transmembrane region" description="Helical" evidence="2">
    <location>
        <begin position="815"/>
        <end position="833"/>
    </location>
</feature>
<proteinExistence type="predicted"/>
<dbReference type="GO" id="GO:0003824">
    <property type="term" value="F:catalytic activity"/>
    <property type="evidence" value="ECO:0007669"/>
    <property type="project" value="InterPro"/>
</dbReference>
<name>A0A1V0B399_9GAMM</name>
<organism evidence="4 5">
    <name type="scientific">Halopseudomonas phragmitis</name>
    <dbReference type="NCBI Taxonomy" id="1931241"/>
    <lineage>
        <taxon>Bacteria</taxon>
        <taxon>Pseudomonadati</taxon>
        <taxon>Pseudomonadota</taxon>
        <taxon>Gammaproteobacteria</taxon>
        <taxon>Pseudomonadales</taxon>
        <taxon>Pseudomonadaceae</taxon>
        <taxon>Halopseudomonas</taxon>
    </lineage>
</organism>
<evidence type="ECO:0000313" key="4">
    <source>
        <dbReference type="EMBL" id="AQZ94254.1"/>
    </source>
</evidence>
<evidence type="ECO:0000256" key="1">
    <source>
        <dbReference type="SAM" id="MobiDB-lite"/>
    </source>
</evidence>
<dbReference type="CDD" id="cd20708">
    <property type="entry name" value="MIX_IV"/>
    <property type="match status" value="1"/>
</dbReference>
<dbReference type="PROSITE" id="PS00105">
    <property type="entry name" value="AA_TRANSFER_CLASS_1"/>
    <property type="match status" value="1"/>
</dbReference>
<dbReference type="Proteomes" id="UP000243488">
    <property type="component" value="Chromosome"/>
</dbReference>
<dbReference type="EMBL" id="CP020100">
    <property type="protein sequence ID" value="AQZ94254.1"/>
    <property type="molecule type" value="Genomic_DNA"/>
</dbReference>
<dbReference type="RefSeq" id="WP_080049107.1">
    <property type="nucleotide sequence ID" value="NZ_CP020100.1"/>
</dbReference>
<feature type="transmembrane region" description="Helical" evidence="2">
    <location>
        <begin position="762"/>
        <end position="784"/>
    </location>
</feature>
<feature type="transmembrane region" description="Helical" evidence="2">
    <location>
        <begin position="845"/>
        <end position="867"/>
    </location>
</feature>
<dbReference type="GO" id="GO:0030170">
    <property type="term" value="F:pyridoxal phosphate binding"/>
    <property type="evidence" value="ECO:0007669"/>
    <property type="project" value="InterPro"/>
</dbReference>
<feature type="compositionally biased region" description="Polar residues" evidence="1">
    <location>
        <begin position="1"/>
        <end position="24"/>
    </location>
</feature>